<dbReference type="PANTHER" id="PTHR43245">
    <property type="entry name" value="BIFUNCTIONAL POLYMYXIN RESISTANCE PROTEIN ARNA"/>
    <property type="match status" value="1"/>
</dbReference>
<dbReference type="Gene3D" id="3.40.50.720">
    <property type="entry name" value="NAD(P)-binding Rossmann-like Domain"/>
    <property type="match status" value="1"/>
</dbReference>
<name>A0A176XFZ2_AGRTU</name>
<feature type="domain" description="NAD-dependent epimerase/dehydratase" evidence="1">
    <location>
        <begin position="2"/>
        <end position="161"/>
    </location>
</feature>
<reference evidence="2 3" key="1">
    <citation type="submission" date="2016-05" db="EMBL/GenBank/DDBJ databases">
        <authorList>
            <person name="Lavstsen T."/>
            <person name="Jespersen J.S."/>
        </authorList>
    </citation>
    <scope>NUCLEOTIDE SEQUENCE [LARGE SCALE GENOMIC DNA]</scope>
    <source>
        <strain evidence="2 3">KCJ1736</strain>
    </source>
</reference>
<dbReference type="Proteomes" id="UP000077098">
    <property type="component" value="Unassembled WGS sequence"/>
</dbReference>
<dbReference type="Gene3D" id="3.90.25.60">
    <property type="match status" value="2"/>
</dbReference>
<evidence type="ECO:0000259" key="1">
    <source>
        <dbReference type="Pfam" id="PF01370"/>
    </source>
</evidence>
<dbReference type="Pfam" id="PF01370">
    <property type="entry name" value="Epimerase"/>
    <property type="match status" value="1"/>
</dbReference>
<organism evidence="2 3">
    <name type="scientific">Agrobacterium tumefaciens</name>
    <dbReference type="NCBI Taxonomy" id="358"/>
    <lineage>
        <taxon>Bacteria</taxon>
        <taxon>Pseudomonadati</taxon>
        <taxon>Pseudomonadota</taxon>
        <taxon>Alphaproteobacteria</taxon>
        <taxon>Hyphomicrobiales</taxon>
        <taxon>Rhizobiaceae</taxon>
        <taxon>Rhizobium/Agrobacterium group</taxon>
        <taxon>Agrobacterium</taxon>
        <taxon>Agrobacterium tumefaciens complex</taxon>
    </lineage>
</organism>
<protein>
    <submittedName>
        <fullName evidence="2">Nucleoside-diphosphate sugar epimerase</fullName>
    </submittedName>
</protein>
<dbReference type="InterPro" id="IPR050177">
    <property type="entry name" value="Lipid_A_modif_metabolic_enz"/>
</dbReference>
<comment type="caution">
    <text evidence="2">The sequence shown here is derived from an EMBL/GenBank/DDBJ whole genome shotgun (WGS) entry which is preliminary data.</text>
</comment>
<dbReference type="RefSeq" id="WP_063948135.1">
    <property type="nucleotide sequence ID" value="NZ_LXPS01000008.1"/>
</dbReference>
<dbReference type="CDD" id="cd08946">
    <property type="entry name" value="SDR_e"/>
    <property type="match status" value="1"/>
</dbReference>
<sequence length="326" mass="35896">MILVTGSSGRVGRAVVAALRAQGRTVRGFDLRPSRTGGEEVVGSLEDAQALSDATKGVSAVLHLGAFMSWAPADRDRMFAVNVEGTRLLLDAAAAAGVRRFVFASTGEVYPENRPEFLPVTEDHPLRPNSPYGLTKLLGEELVQFHQRAGRMETVILRFSHTQDATELLDEESFFSGPRFFLRPRILQQQNFGNTAVAELLRSRDIGEPSHILARNENGRPFRMHITDTRDMVAGILLALDHPDAAGGIFNLGADDPADFSDVLPKMAVLTGLPIVTVDFPGDGVYYHTSNKRIRNTLGFEPQWTMDRMLEEAAAARRQRLATERT</sequence>
<evidence type="ECO:0000313" key="3">
    <source>
        <dbReference type="Proteomes" id="UP000077098"/>
    </source>
</evidence>
<dbReference type="InterPro" id="IPR036291">
    <property type="entry name" value="NAD(P)-bd_dom_sf"/>
</dbReference>
<dbReference type="SUPFAM" id="SSF51735">
    <property type="entry name" value="NAD(P)-binding Rossmann-fold domains"/>
    <property type="match status" value="1"/>
</dbReference>
<proteinExistence type="predicted"/>
<dbReference type="EMBL" id="LXPS01000008">
    <property type="protein sequence ID" value="OAE47971.1"/>
    <property type="molecule type" value="Genomic_DNA"/>
</dbReference>
<dbReference type="InterPro" id="IPR001509">
    <property type="entry name" value="Epimerase_deHydtase"/>
</dbReference>
<dbReference type="AlphaFoldDB" id="A0A176XFZ2"/>
<accession>A0A176XFZ2</accession>
<gene>
    <name evidence="2" type="ORF">A7J57_15350</name>
</gene>
<evidence type="ECO:0000313" key="2">
    <source>
        <dbReference type="EMBL" id="OAE47971.1"/>
    </source>
</evidence>